<evidence type="ECO:0000256" key="3">
    <source>
        <dbReference type="PROSITE-ProRule" id="PRU00433"/>
    </source>
</evidence>
<evidence type="ECO:0000259" key="4">
    <source>
        <dbReference type="PROSITE" id="PS51007"/>
    </source>
</evidence>
<evidence type="ECO:0000256" key="2">
    <source>
        <dbReference type="ARBA" id="ARBA00023004"/>
    </source>
</evidence>
<dbReference type="InterPro" id="IPR009056">
    <property type="entry name" value="Cyt_c-like_dom"/>
</dbReference>
<evidence type="ECO:0000256" key="1">
    <source>
        <dbReference type="ARBA" id="ARBA00022723"/>
    </source>
</evidence>
<evidence type="ECO:0000313" key="6">
    <source>
        <dbReference type="Proteomes" id="UP000826050"/>
    </source>
</evidence>
<protein>
    <submittedName>
        <fullName evidence="5">Cytochrome c</fullName>
    </submittedName>
</protein>
<keyword evidence="6" id="KW-1185">Reference proteome</keyword>
<feature type="domain" description="Cytochrome c" evidence="4">
    <location>
        <begin position="15"/>
        <end position="93"/>
    </location>
</feature>
<proteinExistence type="predicted"/>
<keyword evidence="3" id="KW-0349">Heme</keyword>
<dbReference type="EMBL" id="CP049362">
    <property type="protein sequence ID" value="QXX80750.1"/>
    <property type="molecule type" value="Genomic_DNA"/>
</dbReference>
<sequence length="97" mass="10438">MPKQLAAHEPPLSPERQASLRSLLHQECGSCHGLKLNGGLGPALTSDALQGQSAAQIALTIIHGRPGTAMPGWNRFLHPSESLWLADFLLRTPDKKP</sequence>
<accession>A0ABX8SZF7</accession>
<evidence type="ECO:0000313" key="5">
    <source>
        <dbReference type="EMBL" id="QXX80750.1"/>
    </source>
</evidence>
<dbReference type="Pfam" id="PF13442">
    <property type="entry name" value="Cytochrome_CBB3"/>
    <property type="match status" value="1"/>
</dbReference>
<keyword evidence="1 3" id="KW-0479">Metal-binding</keyword>
<gene>
    <name evidence="5" type="ORF">FE795_10475</name>
</gene>
<reference evidence="5 6" key="1">
    <citation type="submission" date="2020-02" db="EMBL/GenBank/DDBJ databases">
        <title>Partial ammonium oxidation to N2 by heterotrophic bacteria.</title>
        <authorList>
            <person name="Wu M."/>
        </authorList>
    </citation>
    <scope>NUCLEOTIDE SEQUENCE [LARGE SCALE GENOMIC DNA]</scope>
    <source>
        <strain evidence="5 6">HO-1</strain>
    </source>
</reference>
<keyword evidence="2 3" id="KW-0408">Iron</keyword>
<name>A0ABX8SZF7_9BURK</name>
<organism evidence="5 6">
    <name type="scientific">Alcaligenes ammonioxydans</name>
    <dbReference type="NCBI Taxonomy" id="2582914"/>
    <lineage>
        <taxon>Bacteria</taxon>
        <taxon>Pseudomonadati</taxon>
        <taxon>Pseudomonadota</taxon>
        <taxon>Betaproteobacteria</taxon>
        <taxon>Burkholderiales</taxon>
        <taxon>Alcaligenaceae</taxon>
        <taxon>Alcaligenes</taxon>
    </lineage>
</organism>
<dbReference type="Proteomes" id="UP000826050">
    <property type="component" value="Chromosome"/>
</dbReference>
<dbReference type="PROSITE" id="PS51007">
    <property type="entry name" value="CYTC"/>
    <property type="match status" value="1"/>
</dbReference>